<reference evidence="1" key="1">
    <citation type="submission" date="2023-06" db="EMBL/GenBank/DDBJ databases">
        <title>Genomic analysis of the entomopathogenic nematode Steinernema hermaphroditum.</title>
        <authorList>
            <person name="Schwarz E.M."/>
            <person name="Heppert J.K."/>
            <person name="Baniya A."/>
            <person name="Schwartz H.T."/>
            <person name="Tan C.-H."/>
            <person name="Antoshechkin I."/>
            <person name="Sternberg P.W."/>
            <person name="Goodrich-Blair H."/>
            <person name="Dillman A.R."/>
        </authorList>
    </citation>
    <scope>NUCLEOTIDE SEQUENCE</scope>
    <source>
        <strain evidence="1">PS9179</strain>
        <tissue evidence="1">Whole animal</tissue>
    </source>
</reference>
<comment type="caution">
    <text evidence="1">The sequence shown here is derived from an EMBL/GenBank/DDBJ whole genome shotgun (WGS) entry which is preliminary data.</text>
</comment>
<evidence type="ECO:0000313" key="1">
    <source>
        <dbReference type="EMBL" id="KAK0393864.1"/>
    </source>
</evidence>
<dbReference type="AlphaFoldDB" id="A0AA39GWL2"/>
<keyword evidence="2" id="KW-1185">Reference proteome</keyword>
<evidence type="ECO:0000313" key="2">
    <source>
        <dbReference type="Proteomes" id="UP001175271"/>
    </source>
</evidence>
<sequence>MKPQTRFISATPTPPAVYHNCSCPKYYPRKAASDDVSRQRAAECEWRRKSGAQSTASNNAYPAVIRQRNVGLYSGENRSLWNFLRLCLTPYRDILAERNPKAYELDVISSVLGHAR</sequence>
<gene>
    <name evidence="1" type="ORF">QR680_000440</name>
</gene>
<accession>A0AA39GWL2</accession>
<dbReference type="Proteomes" id="UP001175271">
    <property type="component" value="Unassembled WGS sequence"/>
</dbReference>
<proteinExistence type="predicted"/>
<dbReference type="EMBL" id="JAUCMV010000005">
    <property type="protein sequence ID" value="KAK0393864.1"/>
    <property type="molecule type" value="Genomic_DNA"/>
</dbReference>
<organism evidence="1 2">
    <name type="scientific">Steinernema hermaphroditum</name>
    <dbReference type="NCBI Taxonomy" id="289476"/>
    <lineage>
        <taxon>Eukaryota</taxon>
        <taxon>Metazoa</taxon>
        <taxon>Ecdysozoa</taxon>
        <taxon>Nematoda</taxon>
        <taxon>Chromadorea</taxon>
        <taxon>Rhabditida</taxon>
        <taxon>Tylenchina</taxon>
        <taxon>Panagrolaimomorpha</taxon>
        <taxon>Strongyloidoidea</taxon>
        <taxon>Steinernematidae</taxon>
        <taxon>Steinernema</taxon>
    </lineage>
</organism>
<protein>
    <submittedName>
        <fullName evidence="1">Uncharacterized protein</fullName>
    </submittedName>
</protein>
<name>A0AA39GWL2_9BILA</name>